<gene>
    <name evidence="2" type="ORF">ElyMa_006902900</name>
</gene>
<dbReference type="EMBL" id="BMAT01013801">
    <property type="protein sequence ID" value="GFS20583.1"/>
    <property type="molecule type" value="Genomic_DNA"/>
</dbReference>
<dbReference type="Proteomes" id="UP000762676">
    <property type="component" value="Unassembled WGS sequence"/>
</dbReference>
<name>A0AAV4JCN8_9GAST</name>
<dbReference type="AlphaFoldDB" id="A0AAV4JCN8"/>
<sequence>MENAIAYFDDVQRCASYKNVKKEDGKTKSERQIDRLRSKKRKAWTDKIEMKKKTREDGQMEKECISQNSQKAQETGKPDKLSRKHSMVCYNDVIHSSLLRANSITNGTRASPGTGTDRLMGVQCCHAERQDGWRASLEEPLTLTLPGKILETQWITHG</sequence>
<organism evidence="2 3">
    <name type="scientific">Elysia marginata</name>
    <dbReference type="NCBI Taxonomy" id="1093978"/>
    <lineage>
        <taxon>Eukaryota</taxon>
        <taxon>Metazoa</taxon>
        <taxon>Spiralia</taxon>
        <taxon>Lophotrochozoa</taxon>
        <taxon>Mollusca</taxon>
        <taxon>Gastropoda</taxon>
        <taxon>Heterobranchia</taxon>
        <taxon>Euthyneura</taxon>
        <taxon>Panpulmonata</taxon>
        <taxon>Sacoglossa</taxon>
        <taxon>Placobranchoidea</taxon>
        <taxon>Plakobranchidae</taxon>
        <taxon>Elysia</taxon>
    </lineage>
</organism>
<feature type="compositionally biased region" description="Basic and acidic residues" evidence="1">
    <location>
        <begin position="43"/>
        <end position="64"/>
    </location>
</feature>
<feature type="compositionally biased region" description="Basic and acidic residues" evidence="1">
    <location>
        <begin position="20"/>
        <end position="36"/>
    </location>
</feature>
<evidence type="ECO:0000313" key="2">
    <source>
        <dbReference type="EMBL" id="GFS20583.1"/>
    </source>
</evidence>
<protein>
    <submittedName>
        <fullName evidence="2">Uncharacterized protein</fullName>
    </submittedName>
</protein>
<feature type="region of interest" description="Disordered" evidence="1">
    <location>
        <begin position="19"/>
        <end position="82"/>
    </location>
</feature>
<accession>A0AAV4JCN8</accession>
<keyword evidence="3" id="KW-1185">Reference proteome</keyword>
<proteinExistence type="predicted"/>
<reference evidence="2 3" key="1">
    <citation type="journal article" date="2021" name="Elife">
        <title>Chloroplast acquisition without the gene transfer in kleptoplastic sea slugs, Plakobranchus ocellatus.</title>
        <authorList>
            <person name="Maeda T."/>
            <person name="Takahashi S."/>
            <person name="Yoshida T."/>
            <person name="Shimamura S."/>
            <person name="Takaki Y."/>
            <person name="Nagai Y."/>
            <person name="Toyoda A."/>
            <person name="Suzuki Y."/>
            <person name="Arimoto A."/>
            <person name="Ishii H."/>
            <person name="Satoh N."/>
            <person name="Nishiyama T."/>
            <person name="Hasebe M."/>
            <person name="Maruyama T."/>
            <person name="Minagawa J."/>
            <person name="Obokata J."/>
            <person name="Shigenobu S."/>
        </authorList>
    </citation>
    <scope>NUCLEOTIDE SEQUENCE [LARGE SCALE GENOMIC DNA]</scope>
</reference>
<comment type="caution">
    <text evidence="2">The sequence shown here is derived from an EMBL/GenBank/DDBJ whole genome shotgun (WGS) entry which is preliminary data.</text>
</comment>
<evidence type="ECO:0000313" key="3">
    <source>
        <dbReference type="Proteomes" id="UP000762676"/>
    </source>
</evidence>
<evidence type="ECO:0000256" key="1">
    <source>
        <dbReference type="SAM" id="MobiDB-lite"/>
    </source>
</evidence>